<evidence type="ECO:0000313" key="4">
    <source>
        <dbReference type="Proteomes" id="UP000002009"/>
    </source>
</evidence>
<dbReference type="Proteomes" id="UP000002009">
    <property type="component" value="Chromosome 14"/>
</dbReference>
<evidence type="ECO:0000256" key="2">
    <source>
        <dbReference type="SAM" id="Phobius"/>
    </source>
</evidence>
<dbReference type="GeneID" id="8249071"/>
<dbReference type="InParanoid" id="C1EGW5"/>
<feature type="compositionally biased region" description="Basic and acidic residues" evidence="1">
    <location>
        <begin position="43"/>
        <end position="63"/>
    </location>
</feature>
<keyword evidence="4" id="KW-1185">Reference proteome</keyword>
<keyword evidence="2" id="KW-1133">Transmembrane helix</keyword>
<name>C1EGW5_MICCC</name>
<dbReference type="EMBL" id="CP001332">
    <property type="protein sequence ID" value="ACO67400.1"/>
    <property type="molecule type" value="Genomic_DNA"/>
</dbReference>
<feature type="region of interest" description="Disordered" evidence="1">
    <location>
        <begin position="43"/>
        <end position="139"/>
    </location>
</feature>
<sequence length="279" mass="29395">MAVSPPRTPAPANGRAKNLSTPDILAAMMDSDSEDELTIVRAREQLTARRPTKSDWAEEDRRARASPPAKTKRGGLPFFSPRKNPDGSEHVAAKRMSRKDVRQAEGAEARQKERAAALKVTKPSASSTSNPSRAASTSSDVEAASRAAAGSTAAQLAAQLARLVWSTLVFFALVAAIFVVCVALDQRGAFPDVMTPRSMRAFAERAVAGMSAANLSASVDAYAEAARRFGAALALRCVEGSHVVATRARVFGAACVAEGDTVARAVRAVVARATSAFER</sequence>
<keyword evidence="2" id="KW-0812">Transmembrane</keyword>
<reference evidence="3 4" key="1">
    <citation type="journal article" date="2009" name="Science">
        <title>Green evolution and dynamic adaptations revealed by genomes of the marine picoeukaryotes Micromonas.</title>
        <authorList>
            <person name="Worden A.Z."/>
            <person name="Lee J.H."/>
            <person name="Mock T."/>
            <person name="Rouze P."/>
            <person name="Simmons M.P."/>
            <person name="Aerts A.L."/>
            <person name="Allen A.E."/>
            <person name="Cuvelier M.L."/>
            <person name="Derelle E."/>
            <person name="Everett M.V."/>
            <person name="Foulon E."/>
            <person name="Grimwood J."/>
            <person name="Gundlach H."/>
            <person name="Henrissat B."/>
            <person name="Napoli C."/>
            <person name="McDonald S.M."/>
            <person name="Parker M.S."/>
            <person name="Rombauts S."/>
            <person name="Salamov A."/>
            <person name="Von Dassow P."/>
            <person name="Badger J.H."/>
            <person name="Coutinho P.M."/>
            <person name="Demir E."/>
            <person name="Dubchak I."/>
            <person name="Gentemann C."/>
            <person name="Eikrem W."/>
            <person name="Gready J.E."/>
            <person name="John U."/>
            <person name="Lanier W."/>
            <person name="Lindquist E.A."/>
            <person name="Lucas S."/>
            <person name="Mayer K.F."/>
            <person name="Moreau H."/>
            <person name="Not F."/>
            <person name="Otillar R."/>
            <person name="Panaud O."/>
            <person name="Pangilinan J."/>
            <person name="Paulsen I."/>
            <person name="Piegu B."/>
            <person name="Poliakov A."/>
            <person name="Robbens S."/>
            <person name="Schmutz J."/>
            <person name="Toulza E."/>
            <person name="Wyss T."/>
            <person name="Zelensky A."/>
            <person name="Zhou K."/>
            <person name="Armbrust E.V."/>
            <person name="Bhattacharya D."/>
            <person name="Goodenough U.W."/>
            <person name="Van de Peer Y."/>
            <person name="Grigoriev I.V."/>
        </authorList>
    </citation>
    <scope>NUCLEOTIDE SEQUENCE [LARGE SCALE GENOMIC DNA]</scope>
    <source>
        <strain evidence="4">RCC299 / NOUM17</strain>
    </source>
</reference>
<organism evidence="3 4">
    <name type="scientific">Micromonas commoda (strain RCC299 / NOUM17 / CCMP2709)</name>
    <name type="common">Picoplanktonic green alga</name>
    <dbReference type="NCBI Taxonomy" id="296587"/>
    <lineage>
        <taxon>Eukaryota</taxon>
        <taxon>Viridiplantae</taxon>
        <taxon>Chlorophyta</taxon>
        <taxon>Mamiellophyceae</taxon>
        <taxon>Mamiellales</taxon>
        <taxon>Mamiellaceae</taxon>
        <taxon>Micromonas</taxon>
    </lineage>
</organism>
<evidence type="ECO:0000256" key="1">
    <source>
        <dbReference type="SAM" id="MobiDB-lite"/>
    </source>
</evidence>
<dbReference type="AlphaFoldDB" id="C1EGW5"/>
<protein>
    <submittedName>
        <fullName evidence="3">Uncharacterized protein</fullName>
    </submittedName>
</protein>
<evidence type="ECO:0000313" key="3">
    <source>
        <dbReference type="EMBL" id="ACO67400.1"/>
    </source>
</evidence>
<dbReference type="KEGG" id="mis:MICPUN_64019"/>
<dbReference type="RefSeq" id="XP_002506142.1">
    <property type="nucleotide sequence ID" value="XM_002506096.1"/>
</dbReference>
<gene>
    <name evidence="3" type="ORF">MICPUN_64019</name>
</gene>
<feature type="transmembrane region" description="Helical" evidence="2">
    <location>
        <begin position="163"/>
        <end position="184"/>
    </location>
</feature>
<proteinExistence type="predicted"/>
<accession>C1EGW5</accession>
<keyword evidence="2" id="KW-0472">Membrane</keyword>
<feature type="compositionally biased region" description="Polar residues" evidence="1">
    <location>
        <begin position="123"/>
        <end position="139"/>
    </location>
</feature>
<feature type="compositionally biased region" description="Basic and acidic residues" evidence="1">
    <location>
        <begin position="83"/>
        <end position="116"/>
    </location>
</feature>
<dbReference type="OMA" id="KATRTAW"/>
<feature type="region of interest" description="Disordered" evidence="1">
    <location>
        <begin position="1"/>
        <end position="21"/>
    </location>
</feature>